<evidence type="ECO:0000313" key="3">
    <source>
        <dbReference type="Proteomes" id="UP000043763"/>
    </source>
</evidence>
<name>A0A0G4K4H2_9SPIR</name>
<dbReference type="InterPro" id="IPR012347">
    <property type="entry name" value="Ferritin-like"/>
</dbReference>
<reference evidence="3" key="1">
    <citation type="submission" date="2015-04" db="EMBL/GenBank/DDBJ databases">
        <authorList>
            <person name="Mushtaq Mamoona"/>
        </authorList>
    </citation>
    <scope>NUCLEOTIDE SEQUENCE [LARGE SCALE GENOMIC DNA]</scope>
    <source>
        <strain evidence="3">AN4859/03</strain>
    </source>
</reference>
<protein>
    <submittedName>
        <fullName evidence="2">Rubrerythrin</fullName>
    </submittedName>
</protein>
<dbReference type="InterPro" id="IPR048574">
    <property type="entry name" value="RUBY_RBDX"/>
</dbReference>
<dbReference type="SUPFAM" id="SSF47240">
    <property type="entry name" value="Ferritin-like"/>
    <property type="match status" value="1"/>
</dbReference>
<dbReference type="InterPro" id="IPR052753">
    <property type="entry name" value="Rbr2/Nigerythrin"/>
</dbReference>
<dbReference type="RefSeq" id="WP_048593458.1">
    <property type="nucleotide sequence ID" value="NZ_CVLB01000001.1"/>
</dbReference>
<dbReference type="GO" id="GO:0016491">
    <property type="term" value="F:oxidoreductase activity"/>
    <property type="evidence" value="ECO:0007669"/>
    <property type="project" value="InterPro"/>
</dbReference>
<feature type="domain" description="Rubredoxin-like" evidence="1">
    <location>
        <begin position="170"/>
        <end position="203"/>
    </location>
</feature>
<keyword evidence="3" id="KW-1185">Reference proteome</keyword>
<dbReference type="InterPro" id="IPR024934">
    <property type="entry name" value="Rubredoxin-like_dom"/>
</dbReference>
<dbReference type="InterPro" id="IPR003251">
    <property type="entry name" value="Rr_diiron-bd_dom"/>
</dbReference>
<dbReference type="PROSITE" id="PS50903">
    <property type="entry name" value="RUBREDOXIN_LIKE"/>
    <property type="match status" value="1"/>
</dbReference>
<dbReference type="InterPro" id="IPR009078">
    <property type="entry name" value="Ferritin-like_SF"/>
</dbReference>
<accession>A0A0G4K4H2</accession>
<dbReference type="Gene3D" id="1.20.1260.10">
    <property type="match status" value="1"/>
</dbReference>
<dbReference type="Proteomes" id="UP000043763">
    <property type="component" value="Unassembled WGS sequence"/>
</dbReference>
<organism evidence="2 3">
    <name type="scientific">Brachyspira suanatina</name>
    <dbReference type="NCBI Taxonomy" id="381802"/>
    <lineage>
        <taxon>Bacteria</taxon>
        <taxon>Pseudomonadati</taxon>
        <taxon>Spirochaetota</taxon>
        <taxon>Spirochaetia</taxon>
        <taxon>Brachyspirales</taxon>
        <taxon>Brachyspiraceae</taxon>
        <taxon>Brachyspira</taxon>
    </lineage>
</organism>
<dbReference type="Pfam" id="PF02915">
    <property type="entry name" value="Rubrerythrin"/>
    <property type="match status" value="1"/>
</dbReference>
<dbReference type="EMBL" id="CVLB01000001">
    <property type="protein sequence ID" value="CRF31693.1"/>
    <property type="molecule type" value="Genomic_DNA"/>
</dbReference>
<dbReference type="Pfam" id="PF21349">
    <property type="entry name" value="RUBY_RBDX"/>
    <property type="match status" value="1"/>
</dbReference>
<dbReference type="GO" id="GO:0005506">
    <property type="term" value="F:iron ion binding"/>
    <property type="evidence" value="ECO:0007669"/>
    <property type="project" value="InterPro"/>
</dbReference>
<dbReference type="PANTHER" id="PTHR33746:SF4">
    <property type="entry name" value="RUBRERYTHRIN"/>
    <property type="match status" value="1"/>
</dbReference>
<dbReference type="AlphaFoldDB" id="A0A0G4K4H2"/>
<dbReference type="SUPFAM" id="SSF57802">
    <property type="entry name" value="Rubredoxin-like"/>
    <property type="match status" value="1"/>
</dbReference>
<gene>
    <name evidence="2" type="ORF">BRSU_0311</name>
</gene>
<proteinExistence type="predicted"/>
<sequence length="204" mass="22789">MLKRLLIISIFLIFSFLVYSQTPKTANNTLEAVSIAYDVEINSSFAYAKFSAASKNKAIVNLFQAVSDSKSWHANILYNAAIQDKITDTILQAQVGDPKVGTDIENLKSAQSMTSYEYTKMYPELLKVVNKDNKKEMANEINNIIKAEKSHNALFTQAISNLQNNKPLAEKYYLCETCGYVEANSAPDKCPICGSSKNTLKEYK</sequence>
<evidence type="ECO:0000313" key="2">
    <source>
        <dbReference type="EMBL" id="CRF31693.1"/>
    </source>
</evidence>
<dbReference type="Gene3D" id="2.20.28.10">
    <property type="match status" value="1"/>
</dbReference>
<dbReference type="OrthoDB" id="9799749at2"/>
<evidence type="ECO:0000259" key="1">
    <source>
        <dbReference type="PROSITE" id="PS50903"/>
    </source>
</evidence>
<dbReference type="PANTHER" id="PTHR33746">
    <property type="entry name" value="RUBRERYTHRIN"/>
    <property type="match status" value="1"/>
</dbReference>